<dbReference type="STRING" id="6832.A0A553NEE2"/>
<dbReference type="SUPFAM" id="SSF47113">
    <property type="entry name" value="Histone-fold"/>
    <property type="match status" value="1"/>
</dbReference>
<dbReference type="InterPro" id="IPR051377">
    <property type="entry name" value="DNA_Pol-Epsilon_Subunit"/>
</dbReference>
<dbReference type="OMA" id="KQNHRTI"/>
<evidence type="ECO:0000259" key="5">
    <source>
        <dbReference type="Pfam" id="PF00808"/>
    </source>
</evidence>
<keyword evidence="7" id="KW-1185">Reference proteome</keyword>
<reference evidence="6 7" key="1">
    <citation type="journal article" date="2018" name="Nat. Ecol. Evol.">
        <title>Genomic signatures of mitonuclear coevolution across populations of Tigriopus californicus.</title>
        <authorList>
            <person name="Barreto F.S."/>
            <person name="Watson E.T."/>
            <person name="Lima T.G."/>
            <person name="Willett C.S."/>
            <person name="Edmands S."/>
            <person name="Li W."/>
            <person name="Burton R.S."/>
        </authorList>
    </citation>
    <scope>NUCLEOTIDE SEQUENCE [LARGE SCALE GENOMIC DNA]</scope>
    <source>
        <strain evidence="6 7">San Diego</strain>
    </source>
</reference>
<evidence type="ECO:0000256" key="4">
    <source>
        <dbReference type="SAM" id="MobiDB-lite"/>
    </source>
</evidence>
<dbReference type="GO" id="GO:0008623">
    <property type="term" value="C:CHRAC"/>
    <property type="evidence" value="ECO:0007669"/>
    <property type="project" value="TreeGrafter"/>
</dbReference>
<feature type="domain" description="Transcription factor CBF/NF-Y/archaeal histone" evidence="5">
    <location>
        <begin position="9"/>
        <end position="73"/>
    </location>
</feature>
<feature type="compositionally biased region" description="Acidic residues" evidence="4">
    <location>
        <begin position="127"/>
        <end position="145"/>
    </location>
</feature>
<accession>A0A553NEE2</accession>
<evidence type="ECO:0000313" key="6">
    <source>
        <dbReference type="EMBL" id="TRY63814.1"/>
    </source>
</evidence>
<dbReference type="GO" id="GO:0046982">
    <property type="term" value="F:protein heterodimerization activity"/>
    <property type="evidence" value="ECO:0007669"/>
    <property type="project" value="InterPro"/>
</dbReference>
<dbReference type="OrthoDB" id="1707486at2759"/>
<dbReference type="PANTHER" id="PTHR46172">
    <property type="entry name" value="DNA POLYMERASE EPSILON SUBUNIT 3"/>
    <property type="match status" value="1"/>
</dbReference>
<evidence type="ECO:0000256" key="1">
    <source>
        <dbReference type="ARBA" id="ARBA00004123"/>
    </source>
</evidence>
<dbReference type="AlphaFoldDB" id="A0A553NEE2"/>
<dbReference type="EMBL" id="VCGU01000458">
    <property type="protein sequence ID" value="TRY63814.1"/>
    <property type="molecule type" value="Genomic_DNA"/>
</dbReference>
<dbReference type="GO" id="GO:0006974">
    <property type="term" value="P:DNA damage response"/>
    <property type="evidence" value="ECO:0007669"/>
    <property type="project" value="TreeGrafter"/>
</dbReference>
<evidence type="ECO:0000256" key="3">
    <source>
        <dbReference type="ARBA" id="ARBA00039793"/>
    </source>
</evidence>
<keyword evidence="2" id="KW-0539">Nucleus</keyword>
<dbReference type="PANTHER" id="PTHR46172:SF1">
    <property type="entry name" value="DNA POLYMERASE EPSILON SUBUNIT 3"/>
    <property type="match status" value="1"/>
</dbReference>
<dbReference type="GO" id="GO:0008622">
    <property type="term" value="C:epsilon DNA polymerase complex"/>
    <property type="evidence" value="ECO:0007669"/>
    <property type="project" value="TreeGrafter"/>
</dbReference>
<comment type="subcellular location">
    <subcellularLocation>
        <location evidence="1">Nucleus</location>
    </subcellularLocation>
</comment>
<dbReference type="Gene3D" id="1.10.20.10">
    <property type="entry name" value="Histone, subunit A"/>
    <property type="match status" value="1"/>
</dbReference>
<proteinExistence type="predicted"/>
<dbReference type="InterPro" id="IPR009072">
    <property type="entry name" value="Histone-fold"/>
</dbReference>
<gene>
    <name evidence="6" type="ORF">TCAL_15222</name>
</gene>
<comment type="caution">
    <text evidence="6">The sequence shown here is derived from an EMBL/GenBank/DDBJ whole genome shotgun (WGS) entry which is preliminary data.</text>
</comment>
<dbReference type="CDD" id="cd22928">
    <property type="entry name" value="HFD_POLE3_DPB4"/>
    <property type="match status" value="1"/>
</dbReference>
<dbReference type="InterPro" id="IPR003958">
    <property type="entry name" value="CBFA_NFYB_domain"/>
</dbReference>
<dbReference type="GO" id="GO:0031490">
    <property type="term" value="F:chromatin DNA binding"/>
    <property type="evidence" value="ECO:0007669"/>
    <property type="project" value="TreeGrafter"/>
</dbReference>
<dbReference type="Pfam" id="PF00808">
    <property type="entry name" value="CBFD_NFYB_HMF"/>
    <property type="match status" value="1"/>
</dbReference>
<dbReference type="Proteomes" id="UP000318571">
    <property type="component" value="Chromosome 10"/>
</dbReference>
<feature type="region of interest" description="Disordered" evidence="4">
    <location>
        <begin position="90"/>
        <end position="151"/>
    </location>
</feature>
<dbReference type="GO" id="GO:0006272">
    <property type="term" value="P:leading strand elongation"/>
    <property type="evidence" value="ECO:0007669"/>
    <property type="project" value="TreeGrafter"/>
</dbReference>
<organism evidence="6 7">
    <name type="scientific">Tigriopus californicus</name>
    <name type="common">Marine copepod</name>
    <dbReference type="NCBI Taxonomy" id="6832"/>
    <lineage>
        <taxon>Eukaryota</taxon>
        <taxon>Metazoa</taxon>
        <taxon>Ecdysozoa</taxon>
        <taxon>Arthropoda</taxon>
        <taxon>Crustacea</taxon>
        <taxon>Multicrustacea</taxon>
        <taxon>Hexanauplia</taxon>
        <taxon>Copepoda</taxon>
        <taxon>Harpacticoida</taxon>
        <taxon>Harpacticidae</taxon>
        <taxon>Tigriopus</taxon>
    </lineage>
</organism>
<evidence type="ECO:0000313" key="7">
    <source>
        <dbReference type="Proteomes" id="UP000318571"/>
    </source>
</evidence>
<dbReference type="GO" id="GO:0031507">
    <property type="term" value="P:heterochromatin formation"/>
    <property type="evidence" value="ECO:0007669"/>
    <property type="project" value="TreeGrafter"/>
</dbReference>
<sequence length="151" mass="16653">MAERPEDLNLPTAVVNRIVREALPTQVKVSKEANAAIAKAASVFVLYATSCSNNVSAKANRKTITGGDVIAAIQEMEFDKFVHPLEIALSQWKGQQNRKKEDAKRKKEKAAASLGSASEDKRTTDDKENEEDDDEDNDDDDEEAQDNANME</sequence>
<name>A0A553NEE2_TIGCA</name>
<evidence type="ECO:0000256" key="2">
    <source>
        <dbReference type="ARBA" id="ARBA00023242"/>
    </source>
</evidence>
<protein>
    <recommendedName>
        <fullName evidence="3">DNA polymerase epsilon subunit 3</fullName>
    </recommendedName>
</protein>